<gene>
    <name evidence="1" type="ORF">XENOCAPTIV_027473</name>
</gene>
<feature type="non-terminal residue" evidence="1">
    <location>
        <position position="1"/>
    </location>
</feature>
<accession>A0ABV0R6K4</accession>
<sequence length="152" mass="15768">LYPYGLRVDMAVVQSVGAAHFFDCACDGRRFVSLSLVCPLAHLCVLELPTSLGGPAGVMGGCGFCSVCGGCTCFNCLGDGVIGGCGLYSICGVCTCFNCADDGRRFVSLSCVCPLVTLCCLVVGPTGAMSWCSFCWDCTIETFFDIGGDEVV</sequence>
<reference evidence="1 2" key="1">
    <citation type="submission" date="2021-06" db="EMBL/GenBank/DDBJ databases">
        <authorList>
            <person name="Palmer J.M."/>
        </authorList>
    </citation>
    <scope>NUCLEOTIDE SEQUENCE [LARGE SCALE GENOMIC DNA]</scope>
    <source>
        <strain evidence="1 2">XC_2019</strain>
        <tissue evidence="1">Muscle</tissue>
    </source>
</reference>
<proteinExistence type="predicted"/>
<keyword evidence="2" id="KW-1185">Reference proteome</keyword>
<comment type="caution">
    <text evidence="1">The sequence shown here is derived from an EMBL/GenBank/DDBJ whole genome shotgun (WGS) entry which is preliminary data.</text>
</comment>
<protein>
    <submittedName>
        <fullName evidence="1">Uncharacterized protein</fullName>
    </submittedName>
</protein>
<evidence type="ECO:0000313" key="2">
    <source>
        <dbReference type="Proteomes" id="UP001434883"/>
    </source>
</evidence>
<evidence type="ECO:0000313" key="1">
    <source>
        <dbReference type="EMBL" id="MEQ2203248.1"/>
    </source>
</evidence>
<dbReference type="Proteomes" id="UP001434883">
    <property type="component" value="Unassembled WGS sequence"/>
</dbReference>
<dbReference type="EMBL" id="JAHRIN010034324">
    <property type="protein sequence ID" value="MEQ2203248.1"/>
    <property type="molecule type" value="Genomic_DNA"/>
</dbReference>
<name>A0ABV0R6K4_9TELE</name>
<organism evidence="1 2">
    <name type="scientific">Xenoophorus captivus</name>
    <dbReference type="NCBI Taxonomy" id="1517983"/>
    <lineage>
        <taxon>Eukaryota</taxon>
        <taxon>Metazoa</taxon>
        <taxon>Chordata</taxon>
        <taxon>Craniata</taxon>
        <taxon>Vertebrata</taxon>
        <taxon>Euteleostomi</taxon>
        <taxon>Actinopterygii</taxon>
        <taxon>Neopterygii</taxon>
        <taxon>Teleostei</taxon>
        <taxon>Neoteleostei</taxon>
        <taxon>Acanthomorphata</taxon>
        <taxon>Ovalentaria</taxon>
        <taxon>Atherinomorphae</taxon>
        <taxon>Cyprinodontiformes</taxon>
        <taxon>Goodeidae</taxon>
        <taxon>Xenoophorus</taxon>
    </lineage>
</organism>